<evidence type="ECO:0000256" key="1">
    <source>
        <dbReference type="SAM" id="Phobius"/>
    </source>
</evidence>
<dbReference type="PANTHER" id="PTHR40465:SF1">
    <property type="entry name" value="DUF6534 DOMAIN-CONTAINING PROTEIN"/>
    <property type="match status" value="1"/>
</dbReference>
<feature type="transmembrane region" description="Helical" evidence="1">
    <location>
        <begin position="150"/>
        <end position="170"/>
    </location>
</feature>
<feature type="transmembrane region" description="Helical" evidence="1">
    <location>
        <begin position="6"/>
        <end position="25"/>
    </location>
</feature>
<gene>
    <name evidence="3" type="ORF">CPB84DRAFT_1792086</name>
</gene>
<sequence>MKLLGYLFHWGLFGVLVVQVYLYHLAFPNDPMRNKGLVYSVLVLDILQTIIITRSVFHIFGDGYGNFSSFNDVELAWLDVPVLTGIISFIAQGFYAYRIKIISQSYWVAGVILFFAVLQLGGAIAAAVILKNAVLFSRLLGRTYSICAGVWNGGSALCDVIIAIYMTYYISSRSSGALKSTRNSLRRVIRLVIETGSVTGSFITFEVLKSAIAILNLVLENIPGTSYYLVPSEILAKVYSNSMLVVLNSRMKIGADLPASENTTTIPRVRTDIHNGTDGYELGEGVMITREEIEGTIGIFVSTTSIIL</sequence>
<feature type="transmembrane region" description="Helical" evidence="1">
    <location>
        <begin position="80"/>
        <end position="97"/>
    </location>
</feature>
<accession>A0A9P5NE73</accession>
<name>A0A9P5NE73_GYMJU</name>
<evidence type="ECO:0000313" key="3">
    <source>
        <dbReference type="EMBL" id="KAF8881027.1"/>
    </source>
</evidence>
<protein>
    <recommendedName>
        <fullName evidence="2">DUF6534 domain-containing protein</fullName>
    </recommendedName>
</protein>
<dbReference type="EMBL" id="JADNYJ010000135">
    <property type="protein sequence ID" value="KAF8881027.1"/>
    <property type="molecule type" value="Genomic_DNA"/>
</dbReference>
<evidence type="ECO:0000313" key="4">
    <source>
        <dbReference type="Proteomes" id="UP000724874"/>
    </source>
</evidence>
<dbReference type="InterPro" id="IPR045339">
    <property type="entry name" value="DUF6534"/>
</dbReference>
<comment type="caution">
    <text evidence="3">The sequence shown here is derived from an EMBL/GenBank/DDBJ whole genome shotgun (WGS) entry which is preliminary data.</text>
</comment>
<feature type="transmembrane region" description="Helical" evidence="1">
    <location>
        <begin position="37"/>
        <end position="60"/>
    </location>
</feature>
<keyword evidence="1" id="KW-1133">Transmembrane helix</keyword>
<feature type="domain" description="DUF6534" evidence="2">
    <location>
        <begin position="155"/>
        <end position="251"/>
    </location>
</feature>
<dbReference type="Proteomes" id="UP000724874">
    <property type="component" value="Unassembled WGS sequence"/>
</dbReference>
<dbReference type="AlphaFoldDB" id="A0A9P5NE73"/>
<dbReference type="PANTHER" id="PTHR40465">
    <property type="entry name" value="CHROMOSOME 1, WHOLE GENOME SHOTGUN SEQUENCE"/>
    <property type="match status" value="1"/>
</dbReference>
<keyword evidence="4" id="KW-1185">Reference proteome</keyword>
<proteinExistence type="predicted"/>
<dbReference type="Pfam" id="PF20152">
    <property type="entry name" value="DUF6534"/>
    <property type="match status" value="1"/>
</dbReference>
<keyword evidence="1" id="KW-0812">Transmembrane</keyword>
<organism evidence="3 4">
    <name type="scientific">Gymnopilus junonius</name>
    <name type="common">Spectacular rustgill mushroom</name>
    <name type="synonym">Gymnopilus spectabilis subsp. junonius</name>
    <dbReference type="NCBI Taxonomy" id="109634"/>
    <lineage>
        <taxon>Eukaryota</taxon>
        <taxon>Fungi</taxon>
        <taxon>Dikarya</taxon>
        <taxon>Basidiomycota</taxon>
        <taxon>Agaricomycotina</taxon>
        <taxon>Agaricomycetes</taxon>
        <taxon>Agaricomycetidae</taxon>
        <taxon>Agaricales</taxon>
        <taxon>Agaricineae</taxon>
        <taxon>Hymenogastraceae</taxon>
        <taxon>Gymnopilus</taxon>
    </lineage>
</organism>
<dbReference type="OrthoDB" id="3223377at2759"/>
<feature type="transmembrane region" description="Helical" evidence="1">
    <location>
        <begin position="106"/>
        <end position="130"/>
    </location>
</feature>
<keyword evidence="1" id="KW-0472">Membrane</keyword>
<evidence type="ECO:0000259" key="2">
    <source>
        <dbReference type="Pfam" id="PF20152"/>
    </source>
</evidence>
<reference evidence="3" key="1">
    <citation type="submission" date="2020-11" db="EMBL/GenBank/DDBJ databases">
        <authorList>
            <consortium name="DOE Joint Genome Institute"/>
            <person name="Ahrendt S."/>
            <person name="Riley R."/>
            <person name="Andreopoulos W."/>
            <person name="LaButti K."/>
            <person name="Pangilinan J."/>
            <person name="Ruiz-duenas F.J."/>
            <person name="Barrasa J.M."/>
            <person name="Sanchez-Garcia M."/>
            <person name="Camarero S."/>
            <person name="Miyauchi S."/>
            <person name="Serrano A."/>
            <person name="Linde D."/>
            <person name="Babiker R."/>
            <person name="Drula E."/>
            <person name="Ayuso-Fernandez I."/>
            <person name="Pacheco R."/>
            <person name="Padilla G."/>
            <person name="Ferreira P."/>
            <person name="Barriuso J."/>
            <person name="Kellner H."/>
            <person name="Castanera R."/>
            <person name="Alfaro M."/>
            <person name="Ramirez L."/>
            <person name="Pisabarro A.G."/>
            <person name="Kuo A."/>
            <person name="Tritt A."/>
            <person name="Lipzen A."/>
            <person name="He G."/>
            <person name="Yan M."/>
            <person name="Ng V."/>
            <person name="Cullen D."/>
            <person name="Martin F."/>
            <person name="Rosso M.-N."/>
            <person name="Henrissat B."/>
            <person name="Hibbett D."/>
            <person name="Martinez A.T."/>
            <person name="Grigoriev I.V."/>
        </authorList>
    </citation>
    <scope>NUCLEOTIDE SEQUENCE</scope>
    <source>
        <strain evidence="3">AH 44721</strain>
    </source>
</reference>